<gene>
    <name evidence="1" type="ORF">H3146_11410</name>
    <name evidence="2" type="ORF">H3147_17845</name>
</gene>
<comment type="caution">
    <text evidence="1">The sequence shown here is derived from an EMBL/GenBank/DDBJ whole genome shotgun (WGS) entry which is preliminary data.</text>
</comment>
<dbReference type="RefSeq" id="WP_173019182.1">
    <property type="nucleotide sequence ID" value="NZ_JABJWZ010000080.1"/>
</dbReference>
<dbReference type="AlphaFoldDB" id="A0A7W3WKC6"/>
<evidence type="ECO:0000313" key="4">
    <source>
        <dbReference type="Proteomes" id="UP000525686"/>
    </source>
</evidence>
<proteinExistence type="predicted"/>
<dbReference type="EMBL" id="JABJXA010000111">
    <property type="protein sequence ID" value="MBB1260673.1"/>
    <property type="molecule type" value="Genomic_DNA"/>
</dbReference>
<accession>A0A7W3WKC6</accession>
<dbReference type="Proteomes" id="UP000517765">
    <property type="component" value="Unassembled WGS sequence"/>
</dbReference>
<reference evidence="1" key="2">
    <citation type="journal article" name="Syst. Appl. Microbiol.">
        <title>Streptomyces alkaliterrae sp. nov., isolated from an alkaline soil, and emended descriptions of Streptomyces alkaliphilus, Streptomyces calidiresistens and Streptomyces durbertensis.</title>
        <authorList>
            <person name="Swiecimska M."/>
            <person name="Golinska P."/>
            <person name="Nouioui I."/>
            <person name="Wypij M."/>
            <person name="Rai M."/>
            <person name="Sangal V."/>
            <person name="Goodfellow M."/>
        </authorList>
    </citation>
    <scope>NUCLEOTIDE SEQUENCE</scope>
    <source>
        <strain evidence="1">OF3</strain>
        <strain evidence="2">OF8</strain>
    </source>
</reference>
<name>A0A7W3WKC6_9ACTN</name>
<protein>
    <submittedName>
        <fullName evidence="1">Uncharacterized protein</fullName>
    </submittedName>
</protein>
<evidence type="ECO:0000313" key="2">
    <source>
        <dbReference type="EMBL" id="MBB1260673.1"/>
    </source>
</evidence>
<evidence type="ECO:0000313" key="3">
    <source>
        <dbReference type="Proteomes" id="UP000517765"/>
    </source>
</evidence>
<reference evidence="3 4" key="1">
    <citation type="submission" date="2020-05" db="EMBL/GenBank/DDBJ databases">
        <title>Classification of alakaliphilic streptomycetes isolated from an alkaline soil next to Lonar Crater, India and a proposal for the recognition of Streptomyces alkaliterrae sp. nov.</title>
        <authorList>
            <person name="Golinska P."/>
        </authorList>
    </citation>
    <scope>NUCLEOTIDE SEQUENCE [LARGE SCALE GENOMIC DNA]</scope>
    <source>
        <strain evidence="4">OF3</strain>
        <strain evidence="3">OF8</strain>
    </source>
</reference>
<evidence type="ECO:0000313" key="1">
    <source>
        <dbReference type="EMBL" id="MBB1253968.1"/>
    </source>
</evidence>
<sequence length="48" mass="4654">MTASVGAHRLVPPGANRAVKETAAATAVASIVASVVDEIPAAGTPAKE</sequence>
<dbReference type="EMBL" id="JABJWZ010000080">
    <property type="protein sequence ID" value="MBB1253968.1"/>
    <property type="molecule type" value="Genomic_DNA"/>
</dbReference>
<dbReference type="Proteomes" id="UP000525686">
    <property type="component" value="Unassembled WGS sequence"/>
</dbReference>
<organism evidence="1 4">
    <name type="scientific">Streptomyces alkaliterrae</name>
    <dbReference type="NCBI Taxonomy" id="2213162"/>
    <lineage>
        <taxon>Bacteria</taxon>
        <taxon>Bacillati</taxon>
        <taxon>Actinomycetota</taxon>
        <taxon>Actinomycetes</taxon>
        <taxon>Kitasatosporales</taxon>
        <taxon>Streptomycetaceae</taxon>
        <taxon>Streptomyces</taxon>
    </lineage>
</organism>